<proteinExistence type="predicted"/>
<organism evidence="1">
    <name type="scientific">viral metagenome</name>
    <dbReference type="NCBI Taxonomy" id="1070528"/>
    <lineage>
        <taxon>unclassified sequences</taxon>
        <taxon>metagenomes</taxon>
        <taxon>organismal metagenomes</taxon>
    </lineage>
</organism>
<dbReference type="EMBL" id="MN739260">
    <property type="protein sequence ID" value="QHS95878.1"/>
    <property type="molecule type" value="Genomic_DNA"/>
</dbReference>
<evidence type="ECO:0000313" key="1">
    <source>
        <dbReference type="EMBL" id="QHS95878.1"/>
    </source>
</evidence>
<reference evidence="1" key="1">
    <citation type="journal article" date="2020" name="Nature">
        <title>Giant virus diversity and host interactions through global metagenomics.</title>
        <authorList>
            <person name="Schulz F."/>
            <person name="Roux S."/>
            <person name="Paez-Espino D."/>
            <person name="Jungbluth S."/>
            <person name="Walsh D.A."/>
            <person name="Denef V.J."/>
            <person name="McMahon K.D."/>
            <person name="Konstantinidis K.T."/>
            <person name="Eloe-Fadrosh E.A."/>
            <person name="Kyrpides N.C."/>
            <person name="Woyke T."/>
        </authorList>
    </citation>
    <scope>NUCLEOTIDE SEQUENCE</scope>
    <source>
        <strain evidence="1">GVMAG-M-3300019093-7</strain>
    </source>
</reference>
<protein>
    <submittedName>
        <fullName evidence="1">Uncharacterized protein</fullName>
    </submittedName>
</protein>
<dbReference type="AlphaFoldDB" id="A0A6C0BWR0"/>
<accession>A0A6C0BWR0</accession>
<name>A0A6C0BWR0_9ZZZZ</name>
<sequence>MSQYVYKLNEIPGFTEVVTNQPYNNFFKKIVNVTDTKTTKNQHYKIISYDSAYLNNDHVLTYGIFRSVVLNSVNDAVSFFPPKKMNFTYFYKRNPDFNQSNIVVQEFVEGVGVNLFWDPTIGLNGGWEISSLDDVGCHILYSIEDNKSLRDIFMDIIHLKNVDIDLLEKRFCYHFVIQHHVFGLIKHLQEPQLFLIHVFEIVNTGDHSVNVFTIDIDNRGIKENPNFTHVKFPKVYDFTSYQQINDDFTSIPYTTMGLHFTDKTGRQCKLINPNYEYVKYIKDSNMFDIDIFRHQYIYLCLRKEAGKVIDYLTNHSFNRKHFLFFKKHLYLFTQTLYLNYIYCYVKKAIKLTTYSDIYQLHLKLLHQKYINELKPIKENIKKKTIIDYINTLSPEMLMYLLNSPYFDSFHTKCESGVLMEN</sequence>